<feature type="active site" description="Proton donor/acceptor" evidence="7">
    <location>
        <position position="317"/>
    </location>
</feature>
<reference evidence="10" key="1">
    <citation type="journal article" date="2019" name="Int. J. Syst. Evol. Microbiol.">
        <title>The Global Catalogue of Microorganisms (GCM) 10K type strain sequencing project: providing services to taxonomists for standard genome sequencing and annotation.</title>
        <authorList>
            <consortium name="The Broad Institute Genomics Platform"/>
            <consortium name="The Broad Institute Genome Sequencing Center for Infectious Disease"/>
            <person name="Wu L."/>
            <person name="Ma J."/>
        </authorList>
    </citation>
    <scope>NUCLEOTIDE SEQUENCE [LARGE SCALE GENOMIC DNA]</scope>
    <source>
        <strain evidence="10">JCM 17925</strain>
    </source>
</reference>
<keyword evidence="6 7" id="KW-0961">Cell wall biogenesis/degradation</keyword>
<protein>
    <recommendedName>
        <fullName evidence="8">L,D-TPase catalytic domain-containing protein</fullName>
    </recommendedName>
</protein>
<evidence type="ECO:0000256" key="3">
    <source>
        <dbReference type="ARBA" id="ARBA00022679"/>
    </source>
</evidence>
<keyword evidence="4 7" id="KW-0133">Cell shape</keyword>
<comment type="similarity">
    <text evidence="2">Belongs to the YkuD family.</text>
</comment>
<accession>A0ABP8JZD5</accession>
<name>A0ABP8JZD5_9BACT</name>
<dbReference type="InterPro" id="IPR052905">
    <property type="entry name" value="LD-transpeptidase_YkuD-like"/>
</dbReference>
<sequence>MIGAMLMVASVGCQSNSYKGNGDTGLSSLLERLKVFKRDKPEAQMALQRLNKYADSLGIDTTKYSVAFNPTDPMANEDKASEKLSKLLMELRYGDKIPGLAFHGLRKEEKVDTAWVNAQVTAESISGDALISQVKQSTQFEPYAQLVGHYQQLRGNTSTDTLEAIKRTLNYYRWLNRFDYDRFVVINIPAAELTIYDKSGKRLLPMEVIVGKQDTQTPVFTSHLKDIITYPYWNVPESIATKEILPKMRRNAAFLDSQNMQVVTQAGKEVDPYSIDWAGISADEFVKKYRFRQSTGCDNALGVMKFNLDSPFAIYLHDTNSRELFSTTNDRWRSHGCMRVQKPVELANFLMGSEKFDPGFLDRCMIDQKPRTFPLPKPFPVFIAYNLVDVDDQGKLAFHKDVYKVAK</sequence>
<keyword evidence="10" id="KW-1185">Reference proteome</keyword>
<feature type="active site" description="Nucleophile" evidence="7">
    <location>
        <position position="337"/>
    </location>
</feature>
<comment type="pathway">
    <text evidence="1 7">Cell wall biogenesis; peptidoglycan biosynthesis.</text>
</comment>
<dbReference type="EMBL" id="BAABHB010000001">
    <property type="protein sequence ID" value="GAA4398261.1"/>
    <property type="molecule type" value="Genomic_DNA"/>
</dbReference>
<evidence type="ECO:0000256" key="1">
    <source>
        <dbReference type="ARBA" id="ARBA00004752"/>
    </source>
</evidence>
<dbReference type="SUPFAM" id="SSF141523">
    <property type="entry name" value="L,D-transpeptidase catalytic domain-like"/>
    <property type="match status" value="1"/>
</dbReference>
<organism evidence="9 10">
    <name type="scientific">Nibrella viscosa</name>
    <dbReference type="NCBI Taxonomy" id="1084524"/>
    <lineage>
        <taxon>Bacteria</taxon>
        <taxon>Pseudomonadati</taxon>
        <taxon>Bacteroidota</taxon>
        <taxon>Cytophagia</taxon>
        <taxon>Cytophagales</taxon>
        <taxon>Spirosomataceae</taxon>
        <taxon>Nibrella</taxon>
    </lineage>
</organism>
<proteinExistence type="inferred from homology"/>
<evidence type="ECO:0000313" key="10">
    <source>
        <dbReference type="Proteomes" id="UP001500936"/>
    </source>
</evidence>
<feature type="domain" description="L,D-TPase catalytic" evidence="8">
    <location>
        <begin position="182"/>
        <end position="358"/>
    </location>
</feature>
<dbReference type="Proteomes" id="UP001500936">
    <property type="component" value="Unassembled WGS sequence"/>
</dbReference>
<evidence type="ECO:0000256" key="6">
    <source>
        <dbReference type="ARBA" id="ARBA00023316"/>
    </source>
</evidence>
<dbReference type="Pfam" id="PF03734">
    <property type="entry name" value="YkuD"/>
    <property type="match status" value="1"/>
</dbReference>
<evidence type="ECO:0000256" key="2">
    <source>
        <dbReference type="ARBA" id="ARBA00005992"/>
    </source>
</evidence>
<keyword evidence="3" id="KW-0808">Transferase</keyword>
<evidence type="ECO:0000256" key="7">
    <source>
        <dbReference type="PROSITE-ProRule" id="PRU01373"/>
    </source>
</evidence>
<dbReference type="PROSITE" id="PS52029">
    <property type="entry name" value="LD_TPASE"/>
    <property type="match status" value="1"/>
</dbReference>
<keyword evidence="5 7" id="KW-0573">Peptidoglycan synthesis</keyword>
<comment type="caution">
    <text evidence="9">The sequence shown here is derived from an EMBL/GenBank/DDBJ whole genome shotgun (WGS) entry which is preliminary data.</text>
</comment>
<evidence type="ECO:0000256" key="4">
    <source>
        <dbReference type="ARBA" id="ARBA00022960"/>
    </source>
</evidence>
<gene>
    <name evidence="9" type="ORF">GCM10023187_08750</name>
</gene>
<dbReference type="PANTHER" id="PTHR41533">
    <property type="entry name" value="L,D-TRANSPEPTIDASE HI_1667-RELATED"/>
    <property type="match status" value="1"/>
</dbReference>
<dbReference type="InterPro" id="IPR038063">
    <property type="entry name" value="Transpep_catalytic_dom"/>
</dbReference>
<evidence type="ECO:0000256" key="5">
    <source>
        <dbReference type="ARBA" id="ARBA00022984"/>
    </source>
</evidence>
<evidence type="ECO:0000313" key="9">
    <source>
        <dbReference type="EMBL" id="GAA4398261.1"/>
    </source>
</evidence>
<dbReference type="PANTHER" id="PTHR41533:SF2">
    <property type="entry name" value="BLR7131 PROTEIN"/>
    <property type="match status" value="1"/>
</dbReference>
<evidence type="ECO:0000259" key="8">
    <source>
        <dbReference type="PROSITE" id="PS52029"/>
    </source>
</evidence>
<dbReference type="InterPro" id="IPR005490">
    <property type="entry name" value="LD_TPept_cat_dom"/>
</dbReference>
<dbReference type="CDD" id="cd16913">
    <property type="entry name" value="YkuD_like"/>
    <property type="match status" value="1"/>
</dbReference>
<dbReference type="Gene3D" id="2.40.440.10">
    <property type="entry name" value="L,D-transpeptidase catalytic domain-like"/>
    <property type="match status" value="1"/>
</dbReference>